<protein>
    <submittedName>
        <fullName evidence="5">Acetyl-CoA synthetase-like protein</fullName>
    </submittedName>
</protein>
<dbReference type="GO" id="GO:0019748">
    <property type="term" value="P:secondary metabolic process"/>
    <property type="evidence" value="ECO:0007669"/>
    <property type="project" value="TreeGrafter"/>
</dbReference>
<proteinExistence type="inferred from homology"/>
<evidence type="ECO:0000259" key="4">
    <source>
        <dbReference type="Pfam" id="PF13193"/>
    </source>
</evidence>
<feature type="domain" description="AMP-binding enzyme C-terminal" evidence="4">
    <location>
        <begin position="297"/>
        <end position="357"/>
    </location>
</feature>
<dbReference type="PANTHER" id="PTHR24096">
    <property type="entry name" value="LONG-CHAIN-FATTY-ACID--COA LIGASE"/>
    <property type="match status" value="1"/>
</dbReference>
<reference evidence="5" key="1">
    <citation type="journal article" date="2020" name="Stud. Mycol.">
        <title>101 Dothideomycetes genomes: a test case for predicting lifestyles and emergence of pathogens.</title>
        <authorList>
            <person name="Haridas S."/>
            <person name="Albert R."/>
            <person name="Binder M."/>
            <person name="Bloem J."/>
            <person name="Labutti K."/>
            <person name="Salamov A."/>
            <person name="Andreopoulos B."/>
            <person name="Baker S."/>
            <person name="Barry K."/>
            <person name="Bills G."/>
            <person name="Bluhm B."/>
            <person name="Cannon C."/>
            <person name="Castanera R."/>
            <person name="Culley D."/>
            <person name="Daum C."/>
            <person name="Ezra D."/>
            <person name="Gonzalez J."/>
            <person name="Henrissat B."/>
            <person name="Kuo A."/>
            <person name="Liang C."/>
            <person name="Lipzen A."/>
            <person name="Lutzoni F."/>
            <person name="Magnuson J."/>
            <person name="Mondo S."/>
            <person name="Nolan M."/>
            <person name="Ohm R."/>
            <person name="Pangilinan J."/>
            <person name="Park H.-J."/>
            <person name="Ramirez L."/>
            <person name="Alfaro M."/>
            <person name="Sun H."/>
            <person name="Tritt A."/>
            <person name="Yoshinaga Y."/>
            <person name="Zwiers L.-H."/>
            <person name="Turgeon B."/>
            <person name="Goodwin S."/>
            <person name="Spatafora J."/>
            <person name="Crous P."/>
            <person name="Grigoriev I."/>
        </authorList>
    </citation>
    <scope>NUCLEOTIDE SEQUENCE</scope>
    <source>
        <strain evidence="5">CBS 473.64</strain>
    </source>
</reference>
<dbReference type="Gene3D" id="3.30.300.30">
    <property type="match status" value="1"/>
</dbReference>
<dbReference type="EMBL" id="MU006777">
    <property type="protein sequence ID" value="KAF2645505.1"/>
    <property type="molecule type" value="Genomic_DNA"/>
</dbReference>
<evidence type="ECO:0000259" key="3">
    <source>
        <dbReference type="Pfam" id="PF00501"/>
    </source>
</evidence>
<gene>
    <name evidence="5" type="ORF">P280DRAFT_513404</name>
</gene>
<dbReference type="SUPFAM" id="SSF56801">
    <property type="entry name" value="Acetyl-CoA synthetase-like"/>
    <property type="match status" value="1"/>
</dbReference>
<evidence type="ECO:0000313" key="6">
    <source>
        <dbReference type="Proteomes" id="UP000799753"/>
    </source>
</evidence>
<dbReference type="OrthoDB" id="1898221at2759"/>
<dbReference type="Pfam" id="PF13193">
    <property type="entry name" value="AMP-binding_C"/>
    <property type="match status" value="1"/>
</dbReference>
<dbReference type="Gene3D" id="3.40.50.12780">
    <property type="entry name" value="N-terminal domain of ligase-like"/>
    <property type="match status" value="1"/>
</dbReference>
<dbReference type="AlphaFoldDB" id="A0A6A6SCD1"/>
<comment type="similarity">
    <text evidence="1">Belongs to the ATP-dependent AMP-binding enzyme family.</text>
</comment>
<keyword evidence="2" id="KW-0436">Ligase</keyword>
<dbReference type="InterPro" id="IPR025110">
    <property type="entry name" value="AMP-bd_C"/>
</dbReference>
<feature type="domain" description="AMP-dependent synthetase/ligase" evidence="3">
    <location>
        <begin position="184"/>
        <end position="270"/>
    </location>
</feature>
<name>A0A6A6SCD1_9PLEO</name>
<evidence type="ECO:0000256" key="1">
    <source>
        <dbReference type="ARBA" id="ARBA00006432"/>
    </source>
</evidence>
<dbReference type="PANTHER" id="PTHR24096:SF149">
    <property type="entry name" value="AMP-BINDING DOMAIN-CONTAINING PROTEIN-RELATED"/>
    <property type="match status" value="1"/>
</dbReference>
<evidence type="ECO:0000256" key="2">
    <source>
        <dbReference type="ARBA" id="ARBA00022598"/>
    </source>
</evidence>
<evidence type="ECO:0000313" key="5">
    <source>
        <dbReference type="EMBL" id="KAF2645505.1"/>
    </source>
</evidence>
<dbReference type="InterPro" id="IPR045851">
    <property type="entry name" value="AMP-bd_C_sf"/>
</dbReference>
<dbReference type="InterPro" id="IPR042099">
    <property type="entry name" value="ANL_N_sf"/>
</dbReference>
<keyword evidence="6" id="KW-1185">Reference proteome</keyword>
<organism evidence="5 6">
    <name type="scientific">Massarina eburnea CBS 473.64</name>
    <dbReference type="NCBI Taxonomy" id="1395130"/>
    <lineage>
        <taxon>Eukaryota</taxon>
        <taxon>Fungi</taxon>
        <taxon>Dikarya</taxon>
        <taxon>Ascomycota</taxon>
        <taxon>Pezizomycotina</taxon>
        <taxon>Dothideomycetes</taxon>
        <taxon>Pleosporomycetidae</taxon>
        <taxon>Pleosporales</taxon>
        <taxon>Massarineae</taxon>
        <taxon>Massarinaceae</taxon>
        <taxon>Massarina</taxon>
    </lineage>
</organism>
<dbReference type="Proteomes" id="UP000799753">
    <property type="component" value="Unassembled WGS sequence"/>
</dbReference>
<dbReference type="Pfam" id="PF00501">
    <property type="entry name" value="AMP-binding"/>
    <property type="match status" value="1"/>
</dbReference>
<dbReference type="GO" id="GO:0016405">
    <property type="term" value="F:CoA-ligase activity"/>
    <property type="evidence" value="ECO:0007669"/>
    <property type="project" value="TreeGrafter"/>
</dbReference>
<accession>A0A6A6SCD1</accession>
<sequence>MSADTLSITRNGLRIYRNINTVEVPRVDLPTLLFDTEHSLAADDSPLHLSASNPNIYLTKTTLRAPANALPTSCDTASRLAHKAPAGGVFSAASPSSIPEELARQIEQGKKWEFRALEGGKRVDPENGQRLMWRRITDEEELKSLHRSRRTCPLTISDSRPSTHSTHRRRLWVPHLAHVQQWRRILDADFQQAANAKLGKGQTKISQTWGLSETTGAVAAMPRGSSDITGSISPVLPSMEMRIVDDNYCDVDEGQPGEIIVRGPFVTNGYQGYGKFYIVDRKKELIKYKGLQIAPAELENHLITHNGILEAAVVGVPIEGGSEVPRAYGVLRKTEALSEDDVKAFVKGALAEYKQLRNKAKKEAERALGRNSK</sequence>
<dbReference type="InterPro" id="IPR000873">
    <property type="entry name" value="AMP-dep_synth/lig_dom"/>
</dbReference>